<dbReference type="RefSeq" id="XP_001883889.1">
    <property type="nucleotide sequence ID" value="XM_001883854.1"/>
</dbReference>
<accession>B0DJ29</accession>
<name>B0DJ29_LACBS</name>
<reference evidence="3 4" key="1">
    <citation type="journal article" date="2008" name="Nature">
        <title>The genome of Laccaria bicolor provides insights into mycorrhizal symbiosis.</title>
        <authorList>
            <person name="Martin F."/>
            <person name="Aerts A."/>
            <person name="Ahren D."/>
            <person name="Brun A."/>
            <person name="Danchin E.G.J."/>
            <person name="Duchaussoy F."/>
            <person name="Gibon J."/>
            <person name="Kohler A."/>
            <person name="Lindquist E."/>
            <person name="Pereda V."/>
            <person name="Salamov A."/>
            <person name="Shapiro H.J."/>
            <person name="Wuyts J."/>
            <person name="Blaudez D."/>
            <person name="Buee M."/>
            <person name="Brokstein P."/>
            <person name="Canbaeck B."/>
            <person name="Cohen D."/>
            <person name="Courty P.E."/>
            <person name="Coutinho P.M."/>
            <person name="Delaruelle C."/>
            <person name="Detter J.C."/>
            <person name="Deveau A."/>
            <person name="DiFazio S."/>
            <person name="Duplessis S."/>
            <person name="Fraissinet-Tachet L."/>
            <person name="Lucic E."/>
            <person name="Frey-Klett P."/>
            <person name="Fourrey C."/>
            <person name="Feussner I."/>
            <person name="Gay G."/>
            <person name="Grimwood J."/>
            <person name="Hoegger P.J."/>
            <person name="Jain P."/>
            <person name="Kilaru S."/>
            <person name="Labbe J."/>
            <person name="Lin Y.C."/>
            <person name="Legue V."/>
            <person name="Le Tacon F."/>
            <person name="Marmeisse R."/>
            <person name="Melayah D."/>
            <person name="Montanini B."/>
            <person name="Muratet M."/>
            <person name="Nehls U."/>
            <person name="Niculita-Hirzel H."/>
            <person name="Oudot-Le Secq M.P."/>
            <person name="Peter M."/>
            <person name="Quesneville H."/>
            <person name="Rajashekar B."/>
            <person name="Reich M."/>
            <person name="Rouhier N."/>
            <person name="Schmutz J."/>
            <person name="Yin T."/>
            <person name="Chalot M."/>
            <person name="Henrissat B."/>
            <person name="Kuees U."/>
            <person name="Lucas S."/>
            <person name="Van de Peer Y."/>
            <person name="Podila G.K."/>
            <person name="Polle A."/>
            <person name="Pukkila P.J."/>
            <person name="Richardson P.M."/>
            <person name="Rouze P."/>
            <person name="Sanders I.R."/>
            <person name="Stajich J.E."/>
            <person name="Tunlid A."/>
            <person name="Tuskan G."/>
            <person name="Grigoriev I.V."/>
        </authorList>
    </citation>
    <scope>NUCLEOTIDE SEQUENCE [LARGE SCALE GENOMIC DNA]</scope>
    <source>
        <strain evidence="4">S238N-H82 / ATCC MYA-4686</strain>
    </source>
</reference>
<feature type="compositionally biased region" description="Acidic residues" evidence="2">
    <location>
        <begin position="269"/>
        <end position="280"/>
    </location>
</feature>
<keyword evidence="1" id="KW-0175">Coiled coil</keyword>
<evidence type="ECO:0000256" key="1">
    <source>
        <dbReference type="SAM" id="Coils"/>
    </source>
</evidence>
<evidence type="ECO:0000256" key="2">
    <source>
        <dbReference type="SAM" id="MobiDB-lite"/>
    </source>
</evidence>
<feature type="region of interest" description="Disordered" evidence="2">
    <location>
        <begin position="182"/>
        <end position="318"/>
    </location>
</feature>
<feature type="coiled-coil region" evidence="1">
    <location>
        <begin position="320"/>
        <end position="368"/>
    </location>
</feature>
<dbReference type="EMBL" id="DS547113">
    <property type="protein sequence ID" value="EDR05331.1"/>
    <property type="molecule type" value="Genomic_DNA"/>
</dbReference>
<sequence>MSNELERELLLYTEFEQVQRSTEVQRLAQFTREQQKASWNAMAQKLQVKSCRAVTEGGKEVWSAKLVRLIFCSCKQEVARLAKAKTHEAFGVKVKCSSCMSKEVLCEPKTGERTDKVGCHQCAILKIKCDRVVMYLFEKFQDVWAAEGHAVAKADFMTWYPTIAKKKENKFVVLEEKEVRRAVSKRKVGTDDEEEDEGEEEEKQSAKGRTSSARGDDEEEQAGVSPAQSKGRKTSAARGDEEEEEEEEVSLAKSKGKGKERPISAVDVGGEEEEDDEEDSGSERPSGSAMMTPGARMTPGLSRKAVTPSAGSSRGPQFSAVVLRKRIKTLEEELAKEKAHSSHIEDRRDYYKRKHLEAEAEVQKLKTEAMDFLVEKSNFAKQAAELDNLRLAAKDAELWREEVEVLKSDKEELEREREEFLKLREESEGKFAAIGREWEVQRVELEEKLRVVEQETEAGRSLWEEQMRGFKESREAMKVRMREFELFTKGSGAGVSGVDGADEVDKVLAEDGAAILSLLTALRGHNAELREHLEAFRSTNTRVWMLLEGASREPAKAAEYYGAAKARAGEDLTRALLLSGVEVSLSLLARFEQVLGVLKKGERGGVKRVAEELGEGLEDRPPMGQSGVGSRLIFANFWSFKSVATSLASCDGMLSKEIDSRGWNPLFAKNVFE</sequence>
<feature type="compositionally biased region" description="Acidic residues" evidence="2">
    <location>
        <begin position="240"/>
        <end position="249"/>
    </location>
</feature>
<dbReference type="GeneID" id="6079553"/>
<dbReference type="InParanoid" id="B0DJ29"/>
<feature type="coiled-coil region" evidence="1">
    <location>
        <begin position="396"/>
        <end position="455"/>
    </location>
</feature>
<dbReference type="KEGG" id="lbc:LACBIDRAFT_329739"/>
<proteinExistence type="predicted"/>
<dbReference type="AlphaFoldDB" id="B0DJ29"/>
<feature type="compositionally biased region" description="Acidic residues" evidence="2">
    <location>
        <begin position="191"/>
        <end position="202"/>
    </location>
</feature>
<organism evidence="4">
    <name type="scientific">Laccaria bicolor (strain S238N-H82 / ATCC MYA-4686)</name>
    <name type="common">Bicoloured deceiver</name>
    <name type="synonym">Laccaria laccata var. bicolor</name>
    <dbReference type="NCBI Taxonomy" id="486041"/>
    <lineage>
        <taxon>Eukaryota</taxon>
        <taxon>Fungi</taxon>
        <taxon>Dikarya</taxon>
        <taxon>Basidiomycota</taxon>
        <taxon>Agaricomycotina</taxon>
        <taxon>Agaricomycetes</taxon>
        <taxon>Agaricomycetidae</taxon>
        <taxon>Agaricales</taxon>
        <taxon>Agaricineae</taxon>
        <taxon>Hydnangiaceae</taxon>
        <taxon>Laccaria</taxon>
    </lineage>
</organism>
<keyword evidence="4" id="KW-1185">Reference proteome</keyword>
<dbReference type="Proteomes" id="UP000001194">
    <property type="component" value="Unassembled WGS sequence"/>
</dbReference>
<protein>
    <submittedName>
        <fullName evidence="3">Predicted protein</fullName>
    </submittedName>
</protein>
<dbReference type="OrthoDB" id="3121336at2759"/>
<dbReference type="HOGENOM" id="CLU_468557_0_0_1"/>
<evidence type="ECO:0000313" key="4">
    <source>
        <dbReference type="Proteomes" id="UP000001194"/>
    </source>
</evidence>
<gene>
    <name evidence="3" type="ORF">LACBIDRAFT_329739</name>
</gene>
<evidence type="ECO:0000313" key="3">
    <source>
        <dbReference type="EMBL" id="EDR05331.1"/>
    </source>
</evidence>